<evidence type="ECO:0000256" key="5">
    <source>
        <dbReference type="ARBA" id="ARBA00019973"/>
    </source>
</evidence>
<dbReference type="InterPro" id="IPR051334">
    <property type="entry name" value="SRPK"/>
</dbReference>
<dbReference type="GeneID" id="92070161"/>
<evidence type="ECO:0000256" key="10">
    <source>
        <dbReference type="ARBA" id="ARBA00022840"/>
    </source>
</evidence>
<evidence type="ECO:0000313" key="18">
    <source>
        <dbReference type="EMBL" id="KAK7966600.1"/>
    </source>
</evidence>
<dbReference type="Proteomes" id="UP001391051">
    <property type="component" value="Unassembled WGS sequence"/>
</dbReference>
<dbReference type="EC" id="2.7.11.1" evidence="3"/>
<evidence type="ECO:0000256" key="16">
    <source>
        <dbReference type="SAM" id="Phobius"/>
    </source>
</evidence>
<dbReference type="Pfam" id="PF06293">
    <property type="entry name" value="Kdo"/>
    <property type="match status" value="1"/>
</dbReference>
<name>A0ABR1QWY8_9PEZI</name>
<evidence type="ECO:0000256" key="12">
    <source>
        <dbReference type="ARBA" id="ARBA00033194"/>
    </source>
</evidence>
<keyword evidence="9" id="KW-0418">Kinase</keyword>
<accession>A0ABR1QWY8</accession>
<feature type="region of interest" description="Disordered" evidence="15">
    <location>
        <begin position="381"/>
        <end position="440"/>
    </location>
</feature>
<feature type="compositionally biased region" description="Polar residues" evidence="15">
    <location>
        <begin position="418"/>
        <end position="427"/>
    </location>
</feature>
<reference evidence="18 19" key="1">
    <citation type="submission" date="2023-01" db="EMBL/GenBank/DDBJ databases">
        <title>Analysis of 21 Apiospora genomes using comparative genomics revels a genus with tremendous synthesis potential of carbohydrate active enzymes and secondary metabolites.</title>
        <authorList>
            <person name="Sorensen T."/>
        </authorList>
    </citation>
    <scope>NUCLEOTIDE SEQUENCE [LARGE SCALE GENOMIC DNA]</scope>
    <source>
        <strain evidence="18 19">CBS 24483</strain>
    </source>
</reference>
<comment type="subunit">
    <text evidence="2">Component of the EKC/KEOPS complex composed of at least BUD32, CGI121, GON7, KAE1 and PCC1; the whole complex dimerizes.</text>
</comment>
<evidence type="ECO:0000256" key="2">
    <source>
        <dbReference type="ARBA" id="ARBA00011534"/>
    </source>
</evidence>
<dbReference type="PROSITE" id="PS50011">
    <property type="entry name" value="PROTEIN_KINASE_DOM"/>
    <property type="match status" value="1"/>
</dbReference>
<feature type="region of interest" description="Disordered" evidence="15">
    <location>
        <begin position="528"/>
        <end position="567"/>
    </location>
</feature>
<dbReference type="SMART" id="SM00220">
    <property type="entry name" value="S_TKc"/>
    <property type="match status" value="1"/>
</dbReference>
<keyword evidence="10" id="KW-0067">ATP-binding</keyword>
<dbReference type="PROSITE" id="PS00109">
    <property type="entry name" value="PROTEIN_KINASE_TYR"/>
    <property type="match status" value="1"/>
</dbReference>
<evidence type="ECO:0000256" key="1">
    <source>
        <dbReference type="ARBA" id="ARBA00003747"/>
    </source>
</evidence>
<comment type="caution">
    <text evidence="18">The sequence shown here is derived from an EMBL/GenBank/DDBJ whole genome shotgun (WGS) entry which is preliminary data.</text>
</comment>
<evidence type="ECO:0000256" key="3">
    <source>
        <dbReference type="ARBA" id="ARBA00012513"/>
    </source>
</evidence>
<proteinExistence type="predicted"/>
<evidence type="ECO:0000256" key="13">
    <source>
        <dbReference type="ARBA" id="ARBA00047899"/>
    </source>
</evidence>
<keyword evidence="7" id="KW-0808">Transferase</keyword>
<feature type="domain" description="Protein kinase" evidence="17">
    <location>
        <begin position="73"/>
        <end position="513"/>
    </location>
</feature>
<evidence type="ECO:0000256" key="11">
    <source>
        <dbReference type="ARBA" id="ARBA00030980"/>
    </source>
</evidence>
<keyword evidence="8" id="KW-0547">Nucleotide-binding</keyword>
<keyword evidence="16" id="KW-1133">Transmembrane helix</keyword>
<keyword evidence="16" id="KW-0472">Membrane</keyword>
<comment type="catalytic activity">
    <reaction evidence="13">
        <text>L-threonyl-[protein] + ATP = O-phospho-L-threonyl-[protein] + ADP + H(+)</text>
        <dbReference type="Rhea" id="RHEA:46608"/>
        <dbReference type="Rhea" id="RHEA-COMP:11060"/>
        <dbReference type="Rhea" id="RHEA-COMP:11605"/>
        <dbReference type="ChEBI" id="CHEBI:15378"/>
        <dbReference type="ChEBI" id="CHEBI:30013"/>
        <dbReference type="ChEBI" id="CHEBI:30616"/>
        <dbReference type="ChEBI" id="CHEBI:61977"/>
        <dbReference type="ChEBI" id="CHEBI:456216"/>
        <dbReference type="EC" id="2.7.11.1"/>
    </reaction>
</comment>
<keyword evidence="6" id="KW-0723">Serine/threonine-protein kinase</keyword>
<feature type="compositionally biased region" description="Low complexity" evidence="15">
    <location>
        <begin position="528"/>
        <end position="540"/>
    </location>
</feature>
<dbReference type="InterPro" id="IPR011009">
    <property type="entry name" value="Kinase-like_dom_sf"/>
</dbReference>
<keyword evidence="19" id="KW-1185">Reference proteome</keyword>
<comment type="function">
    <text evidence="1">Component of the EKC/KEOPS complex that is required for the formation of a threonylcarbamoyl group on adenosine at position 37 (t(6)A37) in tRNAs that read codons beginning with adenine. The complex is probably involved in the transfer of the threonylcarbamoyl moiety of threonylcarbamoyl-AMP (TC-AMP) to the N6 group of A37. BUD32 has ATPase activity in the context of the EKC/KEOPS complex and likely plays a supporting role to the catalytic subunit KAE1. The EKC/KEOPS complex also promotes both telomere uncapping and telomere elongation. The complex is required for efficient recruitment of transcriptional coactivators.</text>
</comment>
<keyword evidence="16" id="KW-0812">Transmembrane</keyword>
<dbReference type="Pfam" id="PF00069">
    <property type="entry name" value="Pkinase"/>
    <property type="match status" value="1"/>
</dbReference>
<sequence length="655" mass="72945">MAEAEVTFSKSPHLPFQLAGQDVHIPNIANDESEEAHRRYQPLDDPDDLEDVEQYRRGGYHPVHLGDLLDDRFEVFHKLGFGSDATVWLCLDTRTQNWRAVKIMRASPSSVPTLISPYSFDEAASTCDDLRLMQHFETKGIDAEEAGRNHIIIPGESFQITGPNGTHHCFVFPVLGPSILSKLNAPETHGDLLRQVAEGMRFLHEHGVRHGDLRPQNILLRLRDDECAKDDMDLLLGLPELEKVRRAVSDVDLDLDGDRDPGPHAPRYLVRRTSLEGLGVEDEVAVVDSGGYYHSVDGDVPMHPDSSLAYAAPEVVYASTKDVASGLESDVWALGCTIAELRCGKSLLGVGRYGGGEEKYLEDLEYLLGHLPTQYRSARETLVDESAGEETQSTSSESDEQLPARQMQKRQKRDLPSQPMSMSSEELVQSRKESFSRSGRSCPIEAAISQERHWFNFPLDAEGQPDQSKDMVAFRHSMPDSEVPELGDLLRRIFKYDPGERISIEEVLQHRWFQNSVGSLRTSELRDSVSASSSPVSPKSEFPPRWKTEEEQARPEMGEMQAVPSSSNAVQTTKPTLVLDRMVIGIIIASLCWAVVLVLLALAGLRFEWVPLGQSPADMIIRSQQLLQLSNSQGQLHLPAKAMLRSPIACNCVIS</sequence>
<organism evidence="18 19">
    <name type="scientific">Apiospora aurea</name>
    <dbReference type="NCBI Taxonomy" id="335848"/>
    <lineage>
        <taxon>Eukaryota</taxon>
        <taxon>Fungi</taxon>
        <taxon>Dikarya</taxon>
        <taxon>Ascomycota</taxon>
        <taxon>Pezizomycotina</taxon>
        <taxon>Sordariomycetes</taxon>
        <taxon>Xylariomycetidae</taxon>
        <taxon>Amphisphaeriales</taxon>
        <taxon>Apiosporaceae</taxon>
        <taxon>Apiospora</taxon>
    </lineage>
</organism>
<evidence type="ECO:0000256" key="4">
    <source>
        <dbReference type="ARBA" id="ARBA00013948"/>
    </source>
</evidence>
<evidence type="ECO:0000313" key="19">
    <source>
        <dbReference type="Proteomes" id="UP001391051"/>
    </source>
</evidence>
<evidence type="ECO:0000256" key="6">
    <source>
        <dbReference type="ARBA" id="ARBA00022527"/>
    </source>
</evidence>
<dbReference type="RefSeq" id="XP_066705992.1">
    <property type="nucleotide sequence ID" value="XM_066837099.1"/>
</dbReference>
<evidence type="ECO:0000256" key="14">
    <source>
        <dbReference type="ARBA" id="ARBA00048679"/>
    </source>
</evidence>
<dbReference type="SUPFAM" id="SSF56112">
    <property type="entry name" value="Protein kinase-like (PK-like)"/>
    <property type="match status" value="1"/>
</dbReference>
<dbReference type="InterPro" id="IPR008266">
    <property type="entry name" value="Tyr_kinase_AS"/>
</dbReference>
<dbReference type="PANTHER" id="PTHR47634:SF9">
    <property type="entry name" value="PROTEIN KINASE DOMAIN-CONTAINING PROTEIN-RELATED"/>
    <property type="match status" value="1"/>
</dbReference>
<evidence type="ECO:0000256" key="9">
    <source>
        <dbReference type="ARBA" id="ARBA00022777"/>
    </source>
</evidence>
<gene>
    <name evidence="18" type="ORF">PG986_000877</name>
</gene>
<evidence type="ECO:0000256" key="7">
    <source>
        <dbReference type="ARBA" id="ARBA00022679"/>
    </source>
</evidence>
<comment type="catalytic activity">
    <reaction evidence="14">
        <text>L-seryl-[protein] + ATP = O-phospho-L-seryl-[protein] + ADP + H(+)</text>
        <dbReference type="Rhea" id="RHEA:17989"/>
        <dbReference type="Rhea" id="RHEA-COMP:9863"/>
        <dbReference type="Rhea" id="RHEA-COMP:11604"/>
        <dbReference type="ChEBI" id="CHEBI:15378"/>
        <dbReference type="ChEBI" id="CHEBI:29999"/>
        <dbReference type="ChEBI" id="CHEBI:30616"/>
        <dbReference type="ChEBI" id="CHEBI:83421"/>
        <dbReference type="ChEBI" id="CHEBI:456216"/>
        <dbReference type="EC" id="2.7.11.1"/>
    </reaction>
</comment>
<dbReference type="InterPro" id="IPR000719">
    <property type="entry name" value="Prot_kinase_dom"/>
</dbReference>
<dbReference type="EMBL" id="JAQQWE010000001">
    <property type="protein sequence ID" value="KAK7966600.1"/>
    <property type="molecule type" value="Genomic_DNA"/>
</dbReference>
<dbReference type="Gene3D" id="1.10.510.10">
    <property type="entry name" value="Transferase(Phosphotransferase) domain 1"/>
    <property type="match status" value="1"/>
</dbReference>
<evidence type="ECO:0000256" key="15">
    <source>
        <dbReference type="SAM" id="MobiDB-lite"/>
    </source>
</evidence>
<feature type="transmembrane region" description="Helical" evidence="16">
    <location>
        <begin position="582"/>
        <end position="605"/>
    </location>
</feature>
<dbReference type="Gene3D" id="3.30.200.20">
    <property type="entry name" value="Phosphorylase Kinase, domain 1"/>
    <property type="match status" value="1"/>
</dbReference>
<feature type="compositionally biased region" description="Basic and acidic residues" evidence="15">
    <location>
        <begin position="542"/>
        <end position="557"/>
    </location>
</feature>
<dbReference type="PANTHER" id="PTHR47634">
    <property type="entry name" value="PROTEIN KINASE DOMAIN-CONTAINING PROTEIN-RELATED"/>
    <property type="match status" value="1"/>
</dbReference>
<evidence type="ECO:0000256" key="8">
    <source>
        <dbReference type="ARBA" id="ARBA00022741"/>
    </source>
</evidence>
<protein>
    <recommendedName>
        <fullName evidence="5">EKC/KEOPS complex subunit BUD32</fullName>
        <ecNumber evidence="3">2.7.11.1</ecNumber>
    </recommendedName>
    <alternativeName>
        <fullName evidence="11 12">Atypical Serine/threonine protein kinase BUD32</fullName>
    </alternativeName>
    <alternativeName>
        <fullName evidence="4">EKC/KEOPS complex subunit bud32</fullName>
    </alternativeName>
</protein>
<evidence type="ECO:0000259" key="17">
    <source>
        <dbReference type="PROSITE" id="PS50011"/>
    </source>
</evidence>